<dbReference type="Proteomes" id="UP000031980">
    <property type="component" value="Unassembled WGS sequence"/>
</dbReference>
<comment type="caution">
    <text evidence="1">The sequence shown here is derived from an EMBL/GenBank/DDBJ whole genome shotgun (WGS) entry which is preliminary data.</text>
</comment>
<evidence type="ECO:0000313" key="2">
    <source>
        <dbReference type="Proteomes" id="UP000031980"/>
    </source>
</evidence>
<evidence type="ECO:0000313" key="1">
    <source>
        <dbReference type="EMBL" id="KIO45028.1"/>
    </source>
</evidence>
<dbReference type="AlphaFoldDB" id="A0A0C3MEY2"/>
<proteinExistence type="predicted"/>
<reference evidence="1 2" key="1">
    <citation type="submission" date="2014-07" db="EMBL/GenBank/DDBJ databases">
        <title>Porphyromonadaceae bacterium OUH 308042 = ATCC BAA-2681 = DSM 28342 draft genome.</title>
        <authorList>
            <person name="Sydenham T.V."/>
            <person name="Hasman H."/>
            <person name="Justensen U.S."/>
        </authorList>
    </citation>
    <scope>NUCLEOTIDE SEQUENCE [LARGE SCALE GENOMIC DNA]</scope>
    <source>
        <strain evidence="1 2">OUH 308042</strain>
    </source>
</reference>
<dbReference type="EMBL" id="JPIU01000038">
    <property type="protein sequence ID" value="KIO45028.1"/>
    <property type="molecule type" value="Genomic_DNA"/>
</dbReference>
<organism evidence="1 2">
    <name type="scientific">Sanguibacteroides justesenii</name>
    <dbReference type="NCBI Taxonomy" id="1547597"/>
    <lineage>
        <taxon>Bacteria</taxon>
        <taxon>Pseudomonadati</taxon>
        <taxon>Bacteroidota</taxon>
        <taxon>Bacteroidia</taxon>
        <taxon>Bacteroidales</taxon>
        <taxon>Porphyromonadaceae</taxon>
        <taxon>Sanguibacteroides</taxon>
    </lineage>
</organism>
<gene>
    <name evidence="1" type="ORF">BA92_08505</name>
</gene>
<sequence length="66" mass="7644">MHKITMQVDFTIGKLNMLFHEDTIFRPLIANDGIVDIAELYIFLCKLVTDAHIQIIFIIISMLKHS</sequence>
<accession>A0A0C3MEY2</accession>
<keyword evidence="2" id="KW-1185">Reference proteome</keyword>
<protein>
    <submittedName>
        <fullName evidence="1">Uncharacterized protein</fullName>
    </submittedName>
</protein>
<name>A0A0C3MEY2_9PORP</name>